<dbReference type="RefSeq" id="XP_017976459.1">
    <property type="nucleotide sequence ID" value="XM_018120970.1"/>
</dbReference>
<feature type="domain" description="Retrotransposon gag" evidence="1">
    <location>
        <begin position="88"/>
        <end position="180"/>
    </location>
</feature>
<evidence type="ECO:0000313" key="2">
    <source>
        <dbReference type="Proteomes" id="UP000694886"/>
    </source>
</evidence>
<protein>
    <submittedName>
        <fullName evidence="3">Uncharacterized protein LOC108661974</fullName>
    </submittedName>
</protein>
<dbReference type="Gramene" id="Tc05v2_t012600.1">
    <property type="protein sequence ID" value="Tc05v2_p012600.1"/>
    <property type="gene ID" value="Tc05v2_g012600"/>
</dbReference>
<dbReference type="GeneID" id="108661974"/>
<dbReference type="AlphaFoldDB" id="A0AB32WC54"/>
<dbReference type="Pfam" id="PF03732">
    <property type="entry name" value="Retrotrans_gag"/>
    <property type="match status" value="1"/>
</dbReference>
<dbReference type="KEGG" id="tcc:108661974"/>
<name>A0AB32WC54_THECC</name>
<dbReference type="Proteomes" id="UP000694886">
    <property type="component" value="Chromosome 5"/>
</dbReference>
<organism evidence="2 3">
    <name type="scientific">Theobroma cacao</name>
    <name type="common">Cacao</name>
    <name type="synonym">Cocoa</name>
    <dbReference type="NCBI Taxonomy" id="3641"/>
    <lineage>
        <taxon>Eukaryota</taxon>
        <taxon>Viridiplantae</taxon>
        <taxon>Streptophyta</taxon>
        <taxon>Embryophyta</taxon>
        <taxon>Tracheophyta</taxon>
        <taxon>Spermatophyta</taxon>
        <taxon>Magnoliopsida</taxon>
        <taxon>eudicotyledons</taxon>
        <taxon>Gunneridae</taxon>
        <taxon>Pentapetalae</taxon>
        <taxon>rosids</taxon>
        <taxon>malvids</taxon>
        <taxon>Malvales</taxon>
        <taxon>Malvaceae</taxon>
        <taxon>Byttnerioideae</taxon>
        <taxon>Theobroma</taxon>
    </lineage>
</organism>
<dbReference type="PANTHER" id="PTHR33223:SF11">
    <property type="entry name" value="ELEMENT PROTEIN, PUTATIVE-RELATED"/>
    <property type="match status" value="1"/>
</dbReference>
<proteinExistence type="predicted"/>
<evidence type="ECO:0000313" key="3">
    <source>
        <dbReference type="RefSeq" id="XP_017976459.1"/>
    </source>
</evidence>
<dbReference type="InterPro" id="IPR005162">
    <property type="entry name" value="Retrotrans_gag_dom"/>
</dbReference>
<gene>
    <name evidence="3" type="primary">LOC108661974</name>
</gene>
<sequence length="355" mass="40888">MASQQEKETKPLRDYAVPQVQNLHSSIRRPLIQANNFEIKPSIIQMIQTAVQFGGLPNDDPNAHIINFLEICDTFKANGVTDDAIRLRLFPFSLRNKAMSWLNSLPAGSINTWDDLAQKFLAKFFPLAKSAKMLNDITSFMQFDSESLYEAWEKYKDLMRRCPHHGLPKWLQVQTFYNSLLRPFRTTIDAVAKGVLMSKSINEAYDLLEEIASNNYQWPYERLGIRKVTRIHELDVINTVSTQLASIAKKIDKLSVNVIRNSFMTCEFCGEGHSNDNYPIYSESCQFVGNTQQNNPYSNTYNPSWRNHPNFSWNNNQESSSMAKSNFPPRFPSRAPMLEKKAFNGRYVHAIHDKD</sequence>
<reference evidence="3" key="2">
    <citation type="submission" date="2025-08" db="UniProtKB">
        <authorList>
            <consortium name="RefSeq"/>
        </authorList>
    </citation>
    <scope>IDENTIFICATION</scope>
</reference>
<evidence type="ECO:0000259" key="1">
    <source>
        <dbReference type="Pfam" id="PF03732"/>
    </source>
</evidence>
<reference evidence="2" key="1">
    <citation type="journal article" date="1997" name="Nucleic Acids Res.">
        <title>tRNAscan-SE: a program for improved detection of transfer RNA genes in genomic sequence.</title>
        <authorList>
            <person name="Lowe T.M."/>
            <person name="Eddy S.R."/>
        </authorList>
    </citation>
    <scope>NUCLEOTIDE SEQUENCE [LARGE SCALE GENOMIC DNA]</scope>
    <source>
        <strain evidence="2">r\B97-61/B2</strain>
    </source>
</reference>
<accession>A0AB32WC54</accession>
<dbReference type="PANTHER" id="PTHR33223">
    <property type="entry name" value="CCHC-TYPE DOMAIN-CONTAINING PROTEIN"/>
    <property type="match status" value="1"/>
</dbReference>